<feature type="domain" description="PHD-type" evidence="6">
    <location>
        <begin position="265"/>
        <end position="315"/>
    </location>
</feature>
<sequence length="526" mass="58320">MEMMFQPPLSSSIHFTVTPDQDDEDHLYKQVLGSQKLMMHPIPGKDPVSMPKESKNIEMLPPPRSSSQFSTVSYVCQSSVLKYVYQRRKPQKQYEFACTGQASINKESGGLYSAVSSDINSVAAGEEKTVCESHPVNLIFGAPDTTPCDVNKIEPLTVISRAMLSSKDLQICGSKGVPERNISLCGLNDTHLSSESDQEIGADYVNINMNDTGKRSSGLLGIENVDKDVSETDFCISFLRSHGLLGHGNIRTSDVVETINGTSDSRICKKCGHSEATSNLLICDRCDDAFHAWCCQPRVIDIPNEDWFCNSCLKIKKKLLKEMRLLQLQKVNEGTSGNSIVETFDDDLSCLDIMLLDAEPHKTEVRVGKGFQADVPELSGPQPSEPNFLGETLAIDLSESETLHNSRLHNPSRVSPIGNWLQCREVIRGVRPDIDGTICGKWRRAPLNDVQTDDWDCFSSVLWNPSHADCAAPQELETEEVMKQLKYIQTLKPSLTGMRRKKSQKRSHTRGRALRGQGTSKDAGNP</sequence>
<dbReference type="EnsemblPlants" id="Kaladp0024s0864.1.v1.1">
    <property type="protein sequence ID" value="Kaladp0024s0864.1.v1.1"/>
    <property type="gene ID" value="Kaladp0024s0864.v1.1"/>
</dbReference>
<feature type="region of interest" description="Disordered" evidence="5">
    <location>
        <begin position="495"/>
        <end position="526"/>
    </location>
</feature>
<evidence type="ECO:0000259" key="7">
    <source>
        <dbReference type="PROSITE" id="PS51050"/>
    </source>
</evidence>
<dbReference type="FunFam" id="3.30.40.100:FF:000005">
    <property type="entry name" value="uncharacterized protein LOC106759733 isoform X4"/>
    <property type="match status" value="1"/>
</dbReference>
<dbReference type="PROSITE" id="PS51050">
    <property type="entry name" value="ZF_CW"/>
    <property type="match status" value="1"/>
</dbReference>
<dbReference type="Gramene" id="Kaladp0024s0864.1.v1.1">
    <property type="protein sequence ID" value="Kaladp0024s0864.1.v1.1"/>
    <property type="gene ID" value="Kaladp0024s0864.v1.1"/>
</dbReference>
<dbReference type="CDD" id="cd15543">
    <property type="entry name" value="PHD_RSF1"/>
    <property type="match status" value="1"/>
</dbReference>
<dbReference type="GO" id="GO:0003677">
    <property type="term" value="F:DNA binding"/>
    <property type="evidence" value="ECO:0007669"/>
    <property type="project" value="TreeGrafter"/>
</dbReference>
<dbReference type="SMART" id="SM00249">
    <property type="entry name" value="PHD"/>
    <property type="match status" value="1"/>
</dbReference>
<dbReference type="SUPFAM" id="SSF57903">
    <property type="entry name" value="FYVE/PHD zinc finger"/>
    <property type="match status" value="1"/>
</dbReference>
<dbReference type="InterPro" id="IPR001965">
    <property type="entry name" value="Znf_PHD"/>
</dbReference>
<dbReference type="Gramene" id="Kaladp0024s0864.2.v1.1">
    <property type="protein sequence ID" value="Kaladp0024s0864.2.v1.1"/>
    <property type="gene ID" value="Kaladp0024s0864.v1.1"/>
</dbReference>
<dbReference type="InterPro" id="IPR047171">
    <property type="entry name" value="BAZ1A"/>
</dbReference>
<dbReference type="Proteomes" id="UP000594263">
    <property type="component" value="Unplaced"/>
</dbReference>
<keyword evidence="1" id="KW-0479">Metal-binding</keyword>
<evidence type="ECO:0000256" key="3">
    <source>
        <dbReference type="ARBA" id="ARBA00022833"/>
    </source>
</evidence>
<dbReference type="PROSITE" id="PS01359">
    <property type="entry name" value="ZF_PHD_1"/>
    <property type="match status" value="1"/>
</dbReference>
<organism evidence="8 9">
    <name type="scientific">Kalanchoe fedtschenkoi</name>
    <name type="common">Lavender scallops</name>
    <name type="synonym">South American air plant</name>
    <dbReference type="NCBI Taxonomy" id="63787"/>
    <lineage>
        <taxon>Eukaryota</taxon>
        <taxon>Viridiplantae</taxon>
        <taxon>Streptophyta</taxon>
        <taxon>Embryophyta</taxon>
        <taxon>Tracheophyta</taxon>
        <taxon>Spermatophyta</taxon>
        <taxon>Magnoliopsida</taxon>
        <taxon>eudicotyledons</taxon>
        <taxon>Gunneridae</taxon>
        <taxon>Pentapetalae</taxon>
        <taxon>Saxifragales</taxon>
        <taxon>Crassulaceae</taxon>
        <taxon>Kalanchoe</taxon>
    </lineage>
</organism>
<dbReference type="GO" id="GO:0045740">
    <property type="term" value="P:positive regulation of DNA replication"/>
    <property type="evidence" value="ECO:0007669"/>
    <property type="project" value="TreeGrafter"/>
</dbReference>
<feature type="compositionally biased region" description="Polar residues" evidence="5">
    <location>
        <begin position="517"/>
        <end position="526"/>
    </location>
</feature>
<dbReference type="InterPro" id="IPR019786">
    <property type="entry name" value="Zinc_finger_PHD-type_CS"/>
</dbReference>
<evidence type="ECO:0000313" key="8">
    <source>
        <dbReference type="EnsemblPlants" id="Kaladp0024s0864.2.v1.1"/>
    </source>
</evidence>
<dbReference type="Pfam" id="PF00628">
    <property type="entry name" value="PHD"/>
    <property type="match status" value="1"/>
</dbReference>
<protein>
    <submittedName>
        <fullName evidence="8">Uncharacterized protein</fullName>
    </submittedName>
</protein>
<proteinExistence type="predicted"/>
<evidence type="ECO:0000259" key="6">
    <source>
        <dbReference type="PROSITE" id="PS50016"/>
    </source>
</evidence>
<evidence type="ECO:0000313" key="9">
    <source>
        <dbReference type="Proteomes" id="UP000594263"/>
    </source>
</evidence>
<dbReference type="Gene3D" id="3.30.40.10">
    <property type="entry name" value="Zinc/RING finger domain, C3HC4 (zinc finger)"/>
    <property type="match status" value="1"/>
</dbReference>
<dbReference type="Gene3D" id="3.30.40.100">
    <property type="match status" value="1"/>
</dbReference>
<dbReference type="EnsemblPlants" id="Kaladp0024s0864.2.v1.1">
    <property type="protein sequence ID" value="Kaladp0024s0864.2.v1.1"/>
    <property type="gene ID" value="Kaladp0024s0864.v1.1"/>
</dbReference>
<feature type="compositionally biased region" description="Basic residues" evidence="5">
    <location>
        <begin position="498"/>
        <end position="513"/>
    </location>
</feature>
<dbReference type="GO" id="GO:0006355">
    <property type="term" value="P:regulation of DNA-templated transcription"/>
    <property type="evidence" value="ECO:0007669"/>
    <property type="project" value="TreeGrafter"/>
</dbReference>
<dbReference type="GO" id="GO:0006338">
    <property type="term" value="P:chromatin remodeling"/>
    <property type="evidence" value="ECO:0007669"/>
    <property type="project" value="InterPro"/>
</dbReference>
<dbReference type="PANTHER" id="PTHR46510:SF1">
    <property type="entry name" value="BROMODOMAIN ADJACENT TO ZINC FINGER DOMAIN PROTEIN 1A"/>
    <property type="match status" value="1"/>
</dbReference>
<feature type="domain" description="CW-type" evidence="7">
    <location>
        <begin position="414"/>
        <end position="478"/>
    </location>
</feature>
<evidence type="ECO:0000256" key="2">
    <source>
        <dbReference type="ARBA" id="ARBA00022771"/>
    </source>
</evidence>
<dbReference type="GO" id="GO:0000228">
    <property type="term" value="C:nuclear chromosome"/>
    <property type="evidence" value="ECO:0007669"/>
    <property type="project" value="TreeGrafter"/>
</dbReference>
<keyword evidence="3" id="KW-0862">Zinc</keyword>
<dbReference type="GO" id="GO:0008623">
    <property type="term" value="C:CHRAC"/>
    <property type="evidence" value="ECO:0007669"/>
    <property type="project" value="TreeGrafter"/>
</dbReference>
<evidence type="ECO:0000256" key="4">
    <source>
        <dbReference type="PROSITE-ProRule" id="PRU00146"/>
    </source>
</evidence>
<dbReference type="AlphaFoldDB" id="A0A7N0T8E2"/>
<reference evidence="8" key="1">
    <citation type="submission" date="2021-01" db="UniProtKB">
        <authorList>
            <consortium name="EnsemblPlants"/>
        </authorList>
    </citation>
    <scope>IDENTIFICATION</scope>
</reference>
<dbReference type="InterPro" id="IPR019787">
    <property type="entry name" value="Znf_PHD-finger"/>
</dbReference>
<accession>A0A7N0T8E2</accession>
<dbReference type="InterPro" id="IPR011124">
    <property type="entry name" value="Znf_CW"/>
</dbReference>
<dbReference type="GO" id="GO:0031445">
    <property type="term" value="P:regulation of heterochromatin formation"/>
    <property type="evidence" value="ECO:0007669"/>
    <property type="project" value="TreeGrafter"/>
</dbReference>
<keyword evidence="9" id="KW-1185">Reference proteome</keyword>
<dbReference type="GO" id="GO:0008270">
    <property type="term" value="F:zinc ion binding"/>
    <property type="evidence" value="ECO:0007669"/>
    <property type="project" value="UniProtKB-KW"/>
</dbReference>
<dbReference type="InterPro" id="IPR013083">
    <property type="entry name" value="Znf_RING/FYVE/PHD"/>
</dbReference>
<name>A0A7N0T8E2_KALFE</name>
<dbReference type="PANTHER" id="PTHR46510">
    <property type="entry name" value="BROMODOMAIN ADJACENT TO ZINC FINGER DOMAIN PROTEIN 1A"/>
    <property type="match status" value="1"/>
</dbReference>
<evidence type="ECO:0000256" key="1">
    <source>
        <dbReference type="ARBA" id="ARBA00022723"/>
    </source>
</evidence>
<dbReference type="InterPro" id="IPR011011">
    <property type="entry name" value="Znf_FYVE_PHD"/>
</dbReference>
<dbReference type="PROSITE" id="PS50016">
    <property type="entry name" value="ZF_PHD_2"/>
    <property type="match status" value="1"/>
</dbReference>
<evidence type="ECO:0000256" key="5">
    <source>
        <dbReference type="SAM" id="MobiDB-lite"/>
    </source>
</evidence>
<keyword evidence="2 4" id="KW-0863">Zinc-finger</keyword>